<comment type="caution">
    <text evidence="4">The sequence shown here is derived from an EMBL/GenBank/DDBJ whole genome shotgun (WGS) entry which is preliminary data.</text>
</comment>
<proteinExistence type="predicted"/>
<dbReference type="Proteomes" id="UP000195602">
    <property type="component" value="Unassembled WGS sequence"/>
</dbReference>
<evidence type="ECO:0000256" key="1">
    <source>
        <dbReference type="ARBA" id="ARBA00004370"/>
    </source>
</evidence>
<dbReference type="KEGG" id="clus:A9F13_03g02970"/>
<feature type="domain" description="Bacterial surface antigen (D15)" evidence="3">
    <location>
        <begin position="125"/>
        <end position="380"/>
    </location>
</feature>
<sequence length="464" mass="50183">MSSNEHLATQILKQDALSSSGSQPVYLTKVEVNGADSFSREFFGKLLAPLVEESDYTLKQLVQRTEDCFGNLQKASVFRSVAPSVHVDYMHSVPDLKSYNKDKPIPTRVVFDLEAGDLSSGDATLGFNTQDNLVVDLGYTNNNFNHNGELVKIGVNYRPYKPAEHLVSTMRLVSGLRNPAYKFLVDLYSSQDNNQQWQQSSSKATGGVLGVSFLNTAKTVSVFGGLALTKRTVYDVQDDLSEHAGDFLKSSAIARLSFSNVGYLGQSFPANGVTATVSSEISSDQEQEPTSTRQAFFAKTAGKLDLYKSFLSNRFTAHLFSEAGAIYASAGNSFGVHLCDRFYLGGIGSLPGFARNSVNTSGGTQYYKAGMSLFTRIPSFVHEKPANETSPLRLYATGAVGNVGDNLLAESGACSAGVGLRYFNEWVSLDAGYFVAQRLQSSSVAGIRDGFQLELSLGGTTRVN</sequence>
<evidence type="ECO:0000313" key="4">
    <source>
        <dbReference type="EMBL" id="OVF10149.1"/>
    </source>
</evidence>
<evidence type="ECO:0000256" key="2">
    <source>
        <dbReference type="ARBA" id="ARBA00023136"/>
    </source>
</evidence>
<reference evidence="4 5" key="1">
    <citation type="submission" date="2017-04" db="EMBL/GenBank/DDBJ databases">
        <title>Draft genome of the yeast Clavispora lusitaniae type strain CBS 6936.</title>
        <authorList>
            <person name="Durrens P."/>
            <person name="Klopp C."/>
            <person name="Biteau N."/>
            <person name="Fitton-Ouhabi V."/>
            <person name="Dementhon K."/>
            <person name="Accoceberry I."/>
            <person name="Sherman D.J."/>
            <person name="Noel T."/>
        </authorList>
    </citation>
    <scope>NUCLEOTIDE SEQUENCE [LARGE SCALE GENOMIC DNA]</scope>
    <source>
        <strain evidence="4 5">CBS 6936</strain>
    </source>
</reference>
<name>A0AA91Q2H3_CLALS</name>
<protein>
    <recommendedName>
        <fullName evidence="3">Bacterial surface antigen (D15) domain-containing protein</fullName>
    </recommendedName>
</protein>
<organism evidence="4 5">
    <name type="scientific">Clavispora lusitaniae</name>
    <name type="common">Candida lusitaniae</name>
    <dbReference type="NCBI Taxonomy" id="36911"/>
    <lineage>
        <taxon>Eukaryota</taxon>
        <taxon>Fungi</taxon>
        <taxon>Dikarya</taxon>
        <taxon>Ascomycota</taxon>
        <taxon>Saccharomycotina</taxon>
        <taxon>Pichiomycetes</taxon>
        <taxon>Metschnikowiaceae</taxon>
        <taxon>Clavispora</taxon>
    </lineage>
</organism>
<comment type="subcellular location">
    <subcellularLocation>
        <location evidence="1">Membrane</location>
    </subcellularLocation>
</comment>
<gene>
    <name evidence="4" type="ORF">A9F13_03g02970</name>
</gene>
<evidence type="ECO:0000313" key="5">
    <source>
        <dbReference type="Proteomes" id="UP000195602"/>
    </source>
</evidence>
<accession>A0AA91Q2H3</accession>
<dbReference type="Pfam" id="PF01103">
    <property type="entry name" value="Omp85"/>
    <property type="match status" value="1"/>
</dbReference>
<evidence type="ECO:0000259" key="3">
    <source>
        <dbReference type="Pfam" id="PF01103"/>
    </source>
</evidence>
<dbReference type="EMBL" id="LYUB02000003">
    <property type="protein sequence ID" value="OVF10149.1"/>
    <property type="molecule type" value="Genomic_DNA"/>
</dbReference>
<keyword evidence="2" id="KW-0472">Membrane</keyword>
<dbReference type="Gene3D" id="2.40.160.50">
    <property type="entry name" value="membrane protein fhac: a member of the omp85/tpsb transporter family"/>
    <property type="match status" value="1"/>
</dbReference>
<dbReference type="GO" id="GO:0019867">
    <property type="term" value="C:outer membrane"/>
    <property type="evidence" value="ECO:0007669"/>
    <property type="project" value="InterPro"/>
</dbReference>
<dbReference type="InterPro" id="IPR000184">
    <property type="entry name" value="Bac_surfAg_D15"/>
</dbReference>
<dbReference type="AlphaFoldDB" id="A0AA91Q2H3"/>